<dbReference type="AlphaFoldDB" id="A0A037ZGU0"/>
<evidence type="ECO:0000313" key="1">
    <source>
        <dbReference type="EMBL" id="KAJ55675.1"/>
    </source>
</evidence>
<dbReference type="STRING" id="1454373.ACMU_13380"/>
<organism evidence="1 2">
    <name type="scientific">Actibacterium mucosum KCTC 23349</name>
    <dbReference type="NCBI Taxonomy" id="1454373"/>
    <lineage>
        <taxon>Bacteria</taxon>
        <taxon>Pseudomonadati</taxon>
        <taxon>Pseudomonadota</taxon>
        <taxon>Alphaproteobacteria</taxon>
        <taxon>Rhodobacterales</taxon>
        <taxon>Roseobacteraceae</taxon>
        <taxon>Actibacterium</taxon>
    </lineage>
</organism>
<dbReference type="Proteomes" id="UP000026249">
    <property type="component" value="Unassembled WGS sequence"/>
</dbReference>
<dbReference type="RefSeq" id="WP_035259560.1">
    <property type="nucleotide sequence ID" value="NZ_JFKE01000004.1"/>
</dbReference>
<gene>
    <name evidence="1" type="ORF">ACMU_13380</name>
</gene>
<accession>A0A037ZGU0</accession>
<proteinExistence type="predicted"/>
<dbReference type="NCBIfam" id="TIGR03223">
    <property type="entry name" value="Phn_opern_protn"/>
    <property type="match status" value="1"/>
</dbReference>
<keyword evidence="2" id="KW-1185">Reference proteome</keyword>
<reference evidence="1 2" key="1">
    <citation type="submission" date="2014-03" db="EMBL/GenBank/DDBJ databases">
        <title>Draft Genome Sequence of Actibacterium mucosum KCTC 23349, a Marine Alphaproteobacterium with Complex Ionic Requirements Isolated from Mediterranean Seawater at Malvarrosa Beach, Valencia, Spain.</title>
        <authorList>
            <person name="Arahal D.R."/>
            <person name="Shao Z."/>
            <person name="Lai Q."/>
            <person name="Pujalte M.J."/>
        </authorList>
    </citation>
    <scope>NUCLEOTIDE SEQUENCE [LARGE SCALE GENOMIC DNA]</scope>
    <source>
        <strain evidence="1 2">KCTC 23349</strain>
    </source>
</reference>
<sequence length="229" mass="25414">MENYRRYAIYYAPEPGPLATFGAEWLGWDAVAGVETAQLQPAGLPAPAEEITATPRKYGFHGTIKPPFFLAEGKTIDGLHTEMQNLARALAPVTLDGLVLSRLGHFLALTPKGSVTELALLASHIVRELDEFRSPPSPDEVARRRPASLSDTQRALLARWGYPYVMEEFRFHLTLSGRLEADDVEPVEAALRPVVEPILPEPFVVRDLCLFGEADDGRFHQLHRYVLSG</sequence>
<dbReference type="PIRSF" id="PIRSF033328">
    <property type="entry name" value="Phest_Mll4975"/>
    <property type="match status" value="1"/>
</dbReference>
<dbReference type="EMBL" id="JFKE01000004">
    <property type="protein sequence ID" value="KAJ55675.1"/>
    <property type="molecule type" value="Genomic_DNA"/>
</dbReference>
<comment type="caution">
    <text evidence="1">The sequence shown here is derived from an EMBL/GenBank/DDBJ whole genome shotgun (WGS) entry which is preliminary data.</text>
</comment>
<dbReference type="InterPro" id="IPR009389">
    <property type="entry name" value="DUF1045"/>
</dbReference>
<dbReference type="Pfam" id="PF06299">
    <property type="entry name" value="DUF1045"/>
    <property type="match status" value="1"/>
</dbReference>
<name>A0A037ZGU0_9RHOB</name>
<dbReference type="Gene3D" id="3.90.1140.10">
    <property type="entry name" value="Cyclic phosphodiesterase"/>
    <property type="match status" value="1"/>
</dbReference>
<dbReference type="OrthoDB" id="4954742at2"/>
<evidence type="ECO:0000313" key="2">
    <source>
        <dbReference type="Proteomes" id="UP000026249"/>
    </source>
</evidence>
<protein>
    <submittedName>
        <fullName evidence="1">Phosphonate metabolism protein</fullName>
    </submittedName>
</protein>